<dbReference type="InterPro" id="IPR023187">
    <property type="entry name" value="Tscrpt_reg_MarR-type_CS"/>
</dbReference>
<evidence type="ECO:0000256" key="2">
    <source>
        <dbReference type="ARBA" id="ARBA00023125"/>
    </source>
</evidence>
<dbReference type="PRINTS" id="PR00598">
    <property type="entry name" value="HTHMARR"/>
</dbReference>
<keyword evidence="3" id="KW-0804">Transcription</keyword>
<evidence type="ECO:0000259" key="4">
    <source>
        <dbReference type="PROSITE" id="PS50995"/>
    </source>
</evidence>
<comment type="caution">
    <text evidence="5">The sequence shown here is derived from an EMBL/GenBank/DDBJ whole genome shotgun (WGS) entry which is preliminary data.</text>
</comment>
<dbReference type="PROSITE" id="PS01117">
    <property type="entry name" value="HTH_MARR_1"/>
    <property type="match status" value="1"/>
</dbReference>
<organism evidence="5 6">
    <name type="scientific">Pelagivirga sediminicola</name>
    <dbReference type="NCBI Taxonomy" id="2170575"/>
    <lineage>
        <taxon>Bacteria</taxon>
        <taxon>Pseudomonadati</taxon>
        <taxon>Pseudomonadota</taxon>
        <taxon>Alphaproteobacteria</taxon>
        <taxon>Rhodobacterales</taxon>
        <taxon>Paracoccaceae</taxon>
        <taxon>Pelagivirga</taxon>
    </lineage>
</organism>
<dbReference type="Proteomes" id="UP000244446">
    <property type="component" value="Unassembled WGS sequence"/>
</dbReference>
<dbReference type="Pfam" id="PF12802">
    <property type="entry name" value="MarR_2"/>
    <property type="match status" value="1"/>
</dbReference>
<gene>
    <name evidence="5" type="ORF">DC366_04505</name>
</gene>
<dbReference type="AlphaFoldDB" id="A0A2T7G9E4"/>
<dbReference type="RefSeq" id="WP_108691013.1">
    <property type="nucleotide sequence ID" value="NZ_QCYH01000002.1"/>
</dbReference>
<reference evidence="5 6" key="1">
    <citation type="submission" date="2018-04" db="EMBL/GenBank/DDBJ databases">
        <title>Pelagivirga bohaiensis gen. nov., sp. nov., a bacterium isolated from the Bohai Sea.</title>
        <authorList>
            <person name="Ji X."/>
        </authorList>
    </citation>
    <scope>NUCLEOTIDE SEQUENCE [LARGE SCALE GENOMIC DNA]</scope>
    <source>
        <strain evidence="5 6">BH-SD19</strain>
    </source>
</reference>
<accession>A0A2T7G9E4</accession>
<dbReference type="OrthoDB" id="511972at2"/>
<dbReference type="GO" id="GO:0003700">
    <property type="term" value="F:DNA-binding transcription factor activity"/>
    <property type="evidence" value="ECO:0007669"/>
    <property type="project" value="InterPro"/>
</dbReference>
<dbReference type="EMBL" id="QCYH01000002">
    <property type="protein sequence ID" value="PVA11039.1"/>
    <property type="molecule type" value="Genomic_DNA"/>
</dbReference>
<keyword evidence="1" id="KW-0805">Transcription regulation</keyword>
<dbReference type="PANTHER" id="PTHR42756:SF1">
    <property type="entry name" value="TRANSCRIPTIONAL REPRESSOR OF EMRAB OPERON"/>
    <property type="match status" value="1"/>
</dbReference>
<dbReference type="SUPFAM" id="SSF46785">
    <property type="entry name" value="Winged helix' DNA-binding domain"/>
    <property type="match status" value="1"/>
</dbReference>
<dbReference type="InterPro" id="IPR000835">
    <property type="entry name" value="HTH_MarR-typ"/>
</dbReference>
<dbReference type="PROSITE" id="PS50995">
    <property type="entry name" value="HTH_MARR_2"/>
    <property type="match status" value="1"/>
</dbReference>
<evidence type="ECO:0000313" key="5">
    <source>
        <dbReference type="EMBL" id="PVA11039.1"/>
    </source>
</evidence>
<evidence type="ECO:0000256" key="1">
    <source>
        <dbReference type="ARBA" id="ARBA00023015"/>
    </source>
</evidence>
<evidence type="ECO:0000256" key="3">
    <source>
        <dbReference type="ARBA" id="ARBA00023163"/>
    </source>
</evidence>
<proteinExistence type="predicted"/>
<feature type="domain" description="HTH marR-type" evidence="4">
    <location>
        <begin position="6"/>
        <end position="138"/>
    </location>
</feature>
<dbReference type="SMART" id="SM00347">
    <property type="entry name" value="HTH_MARR"/>
    <property type="match status" value="1"/>
</dbReference>
<dbReference type="InterPro" id="IPR036388">
    <property type="entry name" value="WH-like_DNA-bd_sf"/>
</dbReference>
<evidence type="ECO:0000313" key="6">
    <source>
        <dbReference type="Proteomes" id="UP000244446"/>
    </source>
</evidence>
<keyword evidence="2" id="KW-0238">DNA-binding</keyword>
<name>A0A2T7G9E4_9RHOB</name>
<sequence>MAFVKDQSAGYLANHIARLFARGLAARIKPLGLTTGTFPALLELWEKDGLTQKDLVARLDIEQATMANTLARMERDGLIVRRKDASDGRKQRVWLTERARGLQGPAIEAAIAENADALSGLTEEERRQFVSLMRKVIETSKPEETPHQPGGAIISG</sequence>
<dbReference type="InterPro" id="IPR036390">
    <property type="entry name" value="WH_DNA-bd_sf"/>
</dbReference>
<keyword evidence="6" id="KW-1185">Reference proteome</keyword>
<protein>
    <submittedName>
        <fullName evidence="5">MarR family transcriptional regulator</fullName>
    </submittedName>
</protein>
<dbReference type="GO" id="GO:0003677">
    <property type="term" value="F:DNA binding"/>
    <property type="evidence" value="ECO:0007669"/>
    <property type="project" value="UniProtKB-KW"/>
</dbReference>
<dbReference type="Gene3D" id="1.10.10.10">
    <property type="entry name" value="Winged helix-like DNA-binding domain superfamily/Winged helix DNA-binding domain"/>
    <property type="match status" value="1"/>
</dbReference>
<dbReference type="PANTHER" id="PTHR42756">
    <property type="entry name" value="TRANSCRIPTIONAL REGULATOR, MARR"/>
    <property type="match status" value="1"/>
</dbReference>